<keyword evidence="3" id="KW-1185">Reference proteome</keyword>
<accession>A0A1R1YJY3</accession>
<comment type="caution">
    <text evidence="2">The sequence shown here is derived from an EMBL/GenBank/DDBJ whole genome shotgun (WGS) entry which is preliminary data.</text>
</comment>
<evidence type="ECO:0000256" key="1">
    <source>
        <dbReference type="SAM" id="SignalP"/>
    </source>
</evidence>
<protein>
    <submittedName>
        <fullName evidence="2">Uncharacterized protein</fullName>
    </submittedName>
</protein>
<evidence type="ECO:0000313" key="3">
    <source>
        <dbReference type="Proteomes" id="UP000187429"/>
    </source>
</evidence>
<sequence>MAVLVAWTCRVISFVGSDCISWNSMYEAIPARLNPLATAMYVKYASGVRNAHPTTDRLYIATIENSGHESASLTIKAS</sequence>
<feature type="chain" id="PRO_5013023389" evidence="1">
    <location>
        <begin position="18"/>
        <end position="78"/>
    </location>
</feature>
<keyword evidence="1" id="KW-0732">Signal</keyword>
<dbReference type="Proteomes" id="UP000187429">
    <property type="component" value="Unassembled WGS sequence"/>
</dbReference>
<gene>
    <name evidence="2" type="ORF">AYI69_g3369</name>
</gene>
<name>A0A1R1YJY3_9FUNG</name>
<proteinExistence type="predicted"/>
<dbReference type="EMBL" id="LSSM01001122">
    <property type="protein sequence ID" value="OMJ27193.1"/>
    <property type="molecule type" value="Genomic_DNA"/>
</dbReference>
<organism evidence="2 3">
    <name type="scientific">Smittium culicis</name>
    <dbReference type="NCBI Taxonomy" id="133412"/>
    <lineage>
        <taxon>Eukaryota</taxon>
        <taxon>Fungi</taxon>
        <taxon>Fungi incertae sedis</taxon>
        <taxon>Zoopagomycota</taxon>
        <taxon>Kickxellomycotina</taxon>
        <taxon>Harpellomycetes</taxon>
        <taxon>Harpellales</taxon>
        <taxon>Legeriomycetaceae</taxon>
        <taxon>Smittium</taxon>
    </lineage>
</organism>
<reference evidence="3" key="1">
    <citation type="submission" date="2017-01" db="EMBL/GenBank/DDBJ databases">
        <authorList>
            <person name="Wang Y."/>
            <person name="White M."/>
            <person name="Kvist S."/>
            <person name="Moncalvo J.-M."/>
        </authorList>
    </citation>
    <scope>NUCLEOTIDE SEQUENCE [LARGE SCALE GENOMIC DNA]</scope>
    <source>
        <strain evidence="3">ID-206-W2</strain>
    </source>
</reference>
<evidence type="ECO:0000313" key="2">
    <source>
        <dbReference type="EMBL" id="OMJ27193.1"/>
    </source>
</evidence>
<dbReference type="AlphaFoldDB" id="A0A1R1YJY3"/>
<feature type="signal peptide" evidence="1">
    <location>
        <begin position="1"/>
        <end position="17"/>
    </location>
</feature>